<evidence type="ECO:0000259" key="13">
    <source>
        <dbReference type="Pfam" id="PF02784"/>
    </source>
</evidence>
<evidence type="ECO:0000259" key="14">
    <source>
        <dbReference type="Pfam" id="PF17810"/>
    </source>
</evidence>
<comment type="catalytic activity">
    <reaction evidence="12">
        <text>L-arginine + H(+) = agmatine + CO2</text>
        <dbReference type="Rhea" id="RHEA:17641"/>
        <dbReference type="ChEBI" id="CHEBI:15378"/>
        <dbReference type="ChEBI" id="CHEBI:16526"/>
        <dbReference type="ChEBI" id="CHEBI:32682"/>
        <dbReference type="ChEBI" id="CHEBI:58145"/>
        <dbReference type="EC" id="4.1.1.19"/>
    </reaction>
</comment>
<dbReference type="Pfam" id="PF02784">
    <property type="entry name" value="Orn_Arg_deC_N"/>
    <property type="match status" value="1"/>
</dbReference>
<dbReference type="SUPFAM" id="SSF51419">
    <property type="entry name" value="PLP-binding barrel"/>
    <property type="match status" value="1"/>
</dbReference>
<dbReference type="CDD" id="cd06830">
    <property type="entry name" value="PLPDE_III_ADC"/>
    <property type="match status" value="1"/>
</dbReference>
<dbReference type="HAMAP" id="MF_01417">
    <property type="entry name" value="SpeA"/>
    <property type="match status" value="1"/>
</dbReference>
<evidence type="ECO:0000256" key="1">
    <source>
        <dbReference type="ARBA" id="ARBA00001933"/>
    </source>
</evidence>
<comment type="caution">
    <text evidence="16">The sequence shown here is derived from an EMBL/GenBank/DDBJ whole genome shotgun (WGS) entry which is preliminary data.</text>
</comment>
<comment type="caution">
    <text evidence="12">Lacks conserved residue(s) required for the propagation of feature annotation.</text>
</comment>
<keyword evidence="7 12" id="KW-0460">Magnesium</keyword>
<dbReference type="InterPro" id="IPR002985">
    <property type="entry name" value="Arg_decrbxlase"/>
</dbReference>
<evidence type="ECO:0000256" key="4">
    <source>
        <dbReference type="ARBA" id="ARBA00008357"/>
    </source>
</evidence>
<dbReference type="PANTHER" id="PTHR43295:SF9">
    <property type="entry name" value="BIOSYNTHETIC ARGININE DECARBOXYLASE"/>
    <property type="match status" value="1"/>
</dbReference>
<dbReference type="NCBIfam" id="TIGR01273">
    <property type="entry name" value="speA"/>
    <property type="match status" value="1"/>
</dbReference>
<accession>A0ABT6P6D9</accession>
<sequence length="644" mass="72431">MTSSHHDTDTDAWSTDDAKALYMIDRWGRGYFDVNPTGNITAAPLQERGRKIALIDVVEEAREQGLRTPLLIRFQDLLHHRVRTLNEAFNRAISDLKFRGTYRGVFPIKVNQLKEVVEEILEAGRTYHYGLEVGSKPELFAGLSVHTDNESLIVCNGYKDENFIRTAMIGRKLGKKVILVAEKLSEVRTIVRVAKEMNVEPMLGLRVRLMTQGAGKWAESGGEHAKFGLSTAEILAACAILAEAGMSSAFKLLHFHIGSQVPDILVIKRAVREAARHYAKLRKMGHRIEYMDVGGGLAIDYDGSRSTFHSSMNYSVEEYARDIVFNIADICDDEKVPHPNIVSESGRAIVAHHSVLVVQAFGSIEKTPEAPIDIQTEEHKLIRNVLDTRDSLSVQNLAESWHDILQVKEESQKMFELGLLNLDVKARVEALFWETAERMQKLIAALDPAEIPEDVVELRNKLADQYICNFSVFQSLLDHWALGALFPVVPIHRLHERPGAESTLVDITCDSEGKVSKFIDLSDVKETLPLHALRGDEPYYLGIFLTGAYQDIMGDIHNLFGRVNEVHVFLDDDEECGYYIEETIAGNQIREVLAMTQYDTQSLIAKVKAQVDGAIKQDLLKPTEGMRLLADYERGLKDQTYLSF</sequence>
<dbReference type="PANTHER" id="PTHR43295">
    <property type="entry name" value="ARGININE DECARBOXYLASE"/>
    <property type="match status" value="1"/>
</dbReference>
<keyword evidence="17" id="KW-1185">Reference proteome</keyword>
<evidence type="ECO:0000256" key="11">
    <source>
        <dbReference type="ARBA" id="ARBA00023239"/>
    </source>
</evidence>
<feature type="domain" description="Arginine decarboxylase helical bundle" evidence="14">
    <location>
        <begin position="376"/>
        <end position="452"/>
    </location>
</feature>
<evidence type="ECO:0000256" key="3">
    <source>
        <dbReference type="ARBA" id="ARBA00002257"/>
    </source>
</evidence>
<dbReference type="EC" id="4.1.1.19" evidence="12"/>
<evidence type="ECO:0000256" key="5">
    <source>
        <dbReference type="ARBA" id="ARBA00022723"/>
    </source>
</evidence>
<dbReference type="RefSeq" id="WP_232379847.1">
    <property type="nucleotide sequence ID" value="NZ_JARZHI010000074.1"/>
</dbReference>
<feature type="modified residue" description="N6-(pyridoxal phosphate)lysine" evidence="12">
    <location>
        <position position="109"/>
    </location>
</feature>
<keyword evidence="9 12" id="KW-0745">Spermidine biosynthesis</keyword>
<keyword evidence="8 12" id="KW-0663">Pyridoxal phosphate</keyword>
<organism evidence="16 17">
    <name type="scientific">Polyangium sorediatum</name>
    <dbReference type="NCBI Taxonomy" id="889274"/>
    <lineage>
        <taxon>Bacteria</taxon>
        <taxon>Pseudomonadati</taxon>
        <taxon>Myxococcota</taxon>
        <taxon>Polyangia</taxon>
        <taxon>Polyangiales</taxon>
        <taxon>Polyangiaceae</taxon>
        <taxon>Polyangium</taxon>
    </lineage>
</organism>
<dbReference type="Gene3D" id="2.40.37.10">
    <property type="entry name" value="Lyase, Ornithine Decarboxylase, Chain A, domain 1"/>
    <property type="match status" value="1"/>
</dbReference>
<proteinExistence type="inferred from homology"/>
<dbReference type="InterPro" id="IPR022653">
    <property type="entry name" value="De-COase2_pyr-phos_BS"/>
</dbReference>
<dbReference type="InterPro" id="IPR040634">
    <property type="entry name" value="Arg_decarb_HB"/>
</dbReference>
<evidence type="ECO:0000256" key="2">
    <source>
        <dbReference type="ARBA" id="ARBA00001946"/>
    </source>
</evidence>
<dbReference type="PRINTS" id="PR01179">
    <property type="entry name" value="ODADCRBXLASE"/>
</dbReference>
<keyword evidence="11 12" id="KW-0456">Lyase</keyword>
<name>A0ABT6P6D9_9BACT</name>
<protein>
    <recommendedName>
        <fullName evidence="12">Biosynthetic arginine decarboxylase</fullName>
        <shortName evidence="12">ADC</shortName>
        <ecNumber evidence="12">4.1.1.19</ecNumber>
    </recommendedName>
</protein>
<evidence type="ECO:0000313" key="16">
    <source>
        <dbReference type="EMBL" id="MDI1436174.1"/>
    </source>
</evidence>
<reference evidence="16 17" key="1">
    <citation type="submission" date="2023-04" db="EMBL/GenBank/DDBJ databases">
        <title>The genome sequence of Polyangium sorediatum DSM14670.</title>
        <authorList>
            <person name="Zhang X."/>
        </authorList>
    </citation>
    <scope>NUCLEOTIDE SEQUENCE [LARGE SCALE GENOMIC DNA]</scope>
    <source>
        <strain evidence="16 17">DSM 14670</strain>
    </source>
</reference>
<dbReference type="SUPFAM" id="SSF50621">
    <property type="entry name" value="Alanine racemase C-terminal domain-like"/>
    <property type="match status" value="1"/>
</dbReference>
<dbReference type="Gene3D" id="1.10.287.3440">
    <property type="match status" value="1"/>
</dbReference>
<evidence type="ECO:0000259" key="15">
    <source>
        <dbReference type="Pfam" id="PF17944"/>
    </source>
</evidence>
<dbReference type="InterPro" id="IPR000183">
    <property type="entry name" value="Orn/DAP/Arg_de-COase"/>
</dbReference>
<evidence type="ECO:0000256" key="7">
    <source>
        <dbReference type="ARBA" id="ARBA00022842"/>
    </source>
</evidence>
<evidence type="ECO:0000256" key="8">
    <source>
        <dbReference type="ARBA" id="ARBA00022898"/>
    </source>
</evidence>
<dbReference type="EMBL" id="JARZHI010000074">
    <property type="protein sequence ID" value="MDI1436174.1"/>
    <property type="molecule type" value="Genomic_DNA"/>
</dbReference>
<evidence type="ECO:0000256" key="12">
    <source>
        <dbReference type="HAMAP-Rule" id="MF_01417"/>
    </source>
</evidence>
<comment type="pathway">
    <text evidence="12">Amine and polyamine biosynthesis; agmatine biosynthesis; agmatine from L-arginine: step 1/1.</text>
</comment>
<dbReference type="InterPro" id="IPR041128">
    <property type="entry name" value="Arg_decarbox_C"/>
</dbReference>
<gene>
    <name evidence="12 16" type="primary">speA</name>
    <name evidence="16" type="ORF">QHF89_42110</name>
</gene>
<dbReference type="Pfam" id="PF17944">
    <property type="entry name" value="Arg_decarbox_C"/>
    <property type="match status" value="1"/>
</dbReference>
<dbReference type="InterPro" id="IPR029066">
    <property type="entry name" value="PLP-binding_barrel"/>
</dbReference>
<keyword evidence="10 12" id="KW-0620">Polyamine biosynthesis</keyword>
<feature type="domain" description="Arginine decarboxylase C-terminal helical" evidence="15">
    <location>
        <begin position="589"/>
        <end position="642"/>
    </location>
</feature>
<evidence type="ECO:0000256" key="9">
    <source>
        <dbReference type="ARBA" id="ARBA00023066"/>
    </source>
</evidence>
<comment type="similarity">
    <text evidence="4 12">Belongs to the Orn/Lys/Arg decarboxylase class-II family. SpeA subfamily.</text>
</comment>
<dbReference type="InterPro" id="IPR009006">
    <property type="entry name" value="Ala_racemase/Decarboxylase_C"/>
</dbReference>
<comment type="cofactor">
    <cofactor evidence="2 12">
        <name>Mg(2+)</name>
        <dbReference type="ChEBI" id="CHEBI:18420"/>
    </cofactor>
</comment>
<evidence type="ECO:0000313" key="17">
    <source>
        <dbReference type="Proteomes" id="UP001160301"/>
    </source>
</evidence>
<dbReference type="PIRSF" id="PIRSF001336">
    <property type="entry name" value="Arg_decrbxlase"/>
    <property type="match status" value="1"/>
</dbReference>
<dbReference type="PRINTS" id="PR01180">
    <property type="entry name" value="ARGDCRBXLASE"/>
</dbReference>
<dbReference type="InterPro" id="IPR022644">
    <property type="entry name" value="De-COase2_N"/>
</dbReference>
<evidence type="ECO:0000256" key="6">
    <source>
        <dbReference type="ARBA" id="ARBA00022793"/>
    </source>
</evidence>
<keyword evidence="5 12" id="KW-0479">Metal-binding</keyword>
<dbReference type="Gene3D" id="3.20.20.10">
    <property type="entry name" value="Alanine racemase"/>
    <property type="match status" value="1"/>
</dbReference>
<dbReference type="Pfam" id="PF17810">
    <property type="entry name" value="Arg_decarb_HB"/>
    <property type="match status" value="1"/>
</dbReference>
<feature type="domain" description="Orn/DAP/Arg decarboxylase 2 N-terminal" evidence="13">
    <location>
        <begin position="85"/>
        <end position="351"/>
    </location>
</feature>
<dbReference type="Proteomes" id="UP001160301">
    <property type="component" value="Unassembled WGS sequence"/>
</dbReference>
<comment type="cofactor">
    <cofactor evidence="1 12">
        <name>pyridoxal 5'-phosphate</name>
        <dbReference type="ChEBI" id="CHEBI:597326"/>
    </cofactor>
</comment>
<keyword evidence="6 12" id="KW-0210">Decarboxylase</keyword>
<dbReference type="PROSITE" id="PS00878">
    <property type="entry name" value="ODR_DC_2_1"/>
    <property type="match status" value="1"/>
</dbReference>
<comment type="function">
    <text evidence="3 12">Catalyzes the biosynthesis of agmatine from arginine.</text>
</comment>
<dbReference type="Gene3D" id="1.20.58.930">
    <property type="match status" value="1"/>
</dbReference>
<dbReference type="GO" id="GO:0008792">
    <property type="term" value="F:arginine decarboxylase activity"/>
    <property type="evidence" value="ECO:0007669"/>
    <property type="project" value="UniProtKB-EC"/>
</dbReference>
<dbReference type="NCBIfam" id="NF003763">
    <property type="entry name" value="PRK05354.1"/>
    <property type="match status" value="1"/>
</dbReference>
<evidence type="ECO:0000256" key="10">
    <source>
        <dbReference type="ARBA" id="ARBA00023115"/>
    </source>
</evidence>